<evidence type="ECO:0000313" key="2">
    <source>
        <dbReference type="Proteomes" id="UP001222325"/>
    </source>
</evidence>
<accession>A0AAD6TXA2</accession>
<organism evidence="1 2">
    <name type="scientific">Mycena belliarum</name>
    <dbReference type="NCBI Taxonomy" id="1033014"/>
    <lineage>
        <taxon>Eukaryota</taxon>
        <taxon>Fungi</taxon>
        <taxon>Dikarya</taxon>
        <taxon>Basidiomycota</taxon>
        <taxon>Agaricomycotina</taxon>
        <taxon>Agaricomycetes</taxon>
        <taxon>Agaricomycetidae</taxon>
        <taxon>Agaricales</taxon>
        <taxon>Marasmiineae</taxon>
        <taxon>Mycenaceae</taxon>
        <taxon>Mycena</taxon>
    </lineage>
</organism>
<dbReference type="AlphaFoldDB" id="A0AAD6TXA2"/>
<evidence type="ECO:0000313" key="1">
    <source>
        <dbReference type="EMBL" id="KAJ7081413.1"/>
    </source>
</evidence>
<keyword evidence="2" id="KW-1185">Reference proteome</keyword>
<proteinExistence type="predicted"/>
<name>A0AAD6TXA2_9AGAR</name>
<comment type="caution">
    <text evidence="1">The sequence shown here is derived from an EMBL/GenBank/DDBJ whole genome shotgun (WGS) entry which is preliminary data.</text>
</comment>
<dbReference type="Proteomes" id="UP001222325">
    <property type="component" value="Unassembled WGS sequence"/>
</dbReference>
<protein>
    <submittedName>
        <fullName evidence="1">Uncharacterized protein</fullName>
    </submittedName>
</protein>
<reference evidence="1" key="1">
    <citation type="submission" date="2023-03" db="EMBL/GenBank/DDBJ databases">
        <title>Massive genome expansion in bonnet fungi (Mycena s.s.) driven by repeated elements and novel gene families across ecological guilds.</title>
        <authorList>
            <consortium name="Lawrence Berkeley National Laboratory"/>
            <person name="Harder C.B."/>
            <person name="Miyauchi S."/>
            <person name="Viragh M."/>
            <person name="Kuo A."/>
            <person name="Thoen E."/>
            <person name="Andreopoulos B."/>
            <person name="Lu D."/>
            <person name="Skrede I."/>
            <person name="Drula E."/>
            <person name="Henrissat B."/>
            <person name="Morin E."/>
            <person name="Kohler A."/>
            <person name="Barry K."/>
            <person name="LaButti K."/>
            <person name="Morin E."/>
            <person name="Salamov A."/>
            <person name="Lipzen A."/>
            <person name="Mereny Z."/>
            <person name="Hegedus B."/>
            <person name="Baldrian P."/>
            <person name="Stursova M."/>
            <person name="Weitz H."/>
            <person name="Taylor A."/>
            <person name="Grigoriev I.V."/>
            <person name="Nagy L.G."/>
            <person name="Martin F."/>
            <person name="Kauserud H."/>
        </authorList>
    </citation>
    <scope>NUCLEOTIDE SEQUENCE</scope>
    <source>
        <strain evidence="1">CBHHK173m</strain>
    </source>
</reference>
<dbReference type="EMBL" id="JARJCN010000050">
    <property type="protein sequence ID" value="KAJ7081413.1"/>
    <property type="molecule type" value="Genomic_DNA"/>
</dbReference>
<gene>
    <name evidence="1" type="ORF">B0H15DRAFT_953124</name>
</gene>
<sequence>MSSTTLYTPAYQARVAAALRRHQPAFLAFFDAIFFGAGTHAPTLIEVPVRLGLSKVDDIDDLDISWWIPAGLRPNASTMDLDEISITVTHWPFDSPLALAHAYTLYATRQPRPSDDPANALHPINRQMADNLPGLTRFRGNILVVKHEKDGPPTHIADADLEIVHDIFFDSSTGATYRPISSYD</sequence>